<keyword evidence="2" id="KW-0732">Signal</keyword>
<feature type="transmembrane region" description="Helical" evidence="1">
    <location>
        <begin position="339"/>
        <end position="359"/>
    </location>
</feature>
<dbReference type="Pfam" id="PF25221">
    <property type="entry name" value="5TMH_Lnb"/>
    <property type="match status" value="1"/>
</dbReference>
<name>A0ABU2YI45_9FLAO</name>
<feature type="transmembrane region" description="Helical" evidence="1">
    <location>
        <begin position="284"/>
        <end position="304"/>
    </location>
</feature>
<feature type="chain" id="PRO_5045960915" evidence="2">
    <location>
        <begin position="21"/>
        <end position="389"/>
    </location>
</feature>
<keyword evidence="1" id="KW-0812">Transmembrane</keyword>
<feature type="domain" description="Lnb-like transmembrane" evidence="4">
    <location>
        <begin position="250"/>
        <end position="386"/>
    </location>
</feature>
<evidence type="ECO:0000256" key="1">
    <source>
        <dbReference type="SAM" id="Phobius"/>
    </source>
</evidence>
<feature type="transmembrane region" description="Helical" evidence="1">
    <location>
        <begin position="252"/>
        <end position="272"/>
    </location>
</feature>
<comment type="caution">
    <text evidence="5">The sequence shown here is derived from an EMBL/GenBank/DDBJ whole genome shotgun (WGS) entry which is preliminary data.</text>
</comment>
<feature type="domain" description="Lnb N-terminal periplasmic" evidence="3">
    <location>
        <begin position="30"/>
        <end position="166"/>
    </location>
</feature>
<evidence type="ECO:0000259" key="4">
    <source>
        <dbReference type="Pfam" id="PF25221"/>
    </source>
</evidence>
<keyword evidence="1" id="KW-1133">Transmembrane helix</keyword>
<feature type="signal peptide" evidence="2">
    <location>
        <begin position="1"/>
        <end position="20"/>
    </location>
</feature>
<accession>A0ABU2YI45</accession>
<reference evidence="5 6" key="1">
    <citation type="submission" date="2023-09" db="EMBL/GenBank/DDBJ databases">
        <authorList>
            <person name="Rey-Velasco X."/>
        </authorList>
    </citation>
    <scope>NUCLEOTIDE SEQUENCE [LARGE SCALE GENOMIC DNA]</scope>
    <source>
        <strain evidence="5 6">W332</strain>
    </source>
</reference>
<feature type="transmembrane region" description="Helical" evidence="1">
    <location>
        <begin position="316"/>
        <end position="332"/>
    </location>
</feature>
<dbReference type="EMBL" id="JAVRIA010000001">
    <property type="protein sequence ID" value="MDT0557369.1"/>
    <property type="molecule type" value="Genomic_DNA"/>
</dbReference>
<dbReference type="RefSeq" id="WP_311426137.1">
    <property type="nucleotide sequence ID" value="NZ_JAVRIA010000001.1"/>
</dbReference>
<evidence type="ECO:0000313" key="5">
    <source>
        <dbReference type="EMBL" id="MDT0557369.1"/>
    </source>
</evidence>
<sequence>MKQKLLFLLLSFFIYKSNLAQQLQLSEFAEISVLTIGPGDILNDAFGHSAFRVKDPMFRLDIVYNYGVYDFQTPNFYLKFAQGKLNYLIGLDPFDKFYANYKNQDRTINQQKLNLTKEQRQQLFDILRVNHLPENRRYLYDFFYDNCATKIRDVVNNATNNLVEFNAPKDLEHKTFRQLIYDHVDKNSWGSLGIDIALGSVIDIEAKPNEYMFLPKYIHTFFANATLASGEALVSSTKVLYEENVRPTKQSFLSSPMFILNIIAWIIIILTIRDYKLKKRSKWLDALIFLITGAIGISVLLLWFATDHSATANNYNLLWAFPFNLILVWVLLKKNIKKWVLGFIKFLVIMLCLLSLHWLLGVQVYALALIPILLALCIRYIYLIYYLKA</sequence>
<evidence type="ECO:0000313" key="6">
    <source>
        <dbReference type="Proteomes" id="UP001259492"/>
    </source>
</evidence>
<keyword evidence="1" id="KW-0472">Membrane</keyword>
<dbReference type="InterPro" id="IPR025178">
    <property type="entry name" value="Lnb_N"/>
</dbReference>
<proteinExistence type="predicted"/>
<organism evidence="5 6">
    <name type="scientific">Microcosmobacter mediterraneus</name>
    <dbReference type="NCBI Taxonomy" id="3075607"/>
    <lineage>
        <taxon>Bacteria</taxon>
        <taxon>Pseudomonadati</taxon>
        <taxon>Bacteroidota</taxon>
        <taxon>Flavobacteriia</taxon>
        <taxon>Flavobacteriales</taxon>
        <taxon>Flavobacteriaceae</taxon>
        <taxon>Microcosmobacter</taxon>
    </lineage>
</organism>
<evidence type="ECO:0000259" key="3">
    <source>
        <dbReference type="Pfam" id="PF13387"/>
    </source>
</evidence>
<dbReference type="Pfam" id="PF13387">
    <property type="entry name" value="Lnb_N"/>
    <property type="match status" value="1"/>
</dbReference>
<keyword evidence="6" id="KW-1185">Reference proteome</keyword>
<protein>
    <submittedName>
        <fullName evidence="5">DUF4105 domain-containing protein</fullName>
    </submittedName>
</protein>
<dbReference type="InterPro" id="IPR057436">
    <property type="entry name" value="5TMH_Lnb"/>
</dbReference>
<gene>
    <name evidence="5" type="ORF">RM697_01835</name>
</gene>
<feature type="transmembrane region" description="Helical" evidence="1">
    <location>
        <begin position="365"/>
        <end position="387"/>
    </location>
</feature>
<dbReference type="Proteomes" id="UP001259492">
    <property type="component" value="Unassembled WGS sequence"/>
</dbReference>
<evidence type="ECO:0000256" key="2">
    <source>
        <dbReference type="SAM" id="SignalP"/>
    </source>
</evidence>